<keyword evidence="4" id="KW-0378">Hydrolase</keyword>
<keyword evidence="2" id="KW-0645">Protease</keyword>
<dbReference type="GO" id="GO:0008234">
    <property type="term" value="F:cysteine-type peptidase activity"/>
    <property type="evidence" value="ECO:0007669"/>
    <property type="project" value="UniProtKB-KW"/>
</dbReference>
<evidence type="ECO:0000313" key="10">
    <source>
        <dbReference type="EMBL" id="WET66777.1"/>
    </source>
</evidence>
<dbReference type="RefSeq" id="WP_034528120.1">
    <property type="nucleotide sequence ID" value="NZ_CP120354.1"/>
</dbReference>
<dbReference type="EMBL" id="JAJCNI010000049">
    <property type="protein sequence ID" value="MCB6520323.1"/>
    <property type="molecule type" value="Genomic_DNA"/>
</dbReference>
<name>A0AAP2VN26_PARDI</name>
<dbReference type="Pfam" id="PF13734">
    <property type="entry name" value="Inhibitor_I69"/>
    <property type="match status" value="1"/>
</dbReference>
<evidence type="ECO:0000313" key="9">
    <source>
        <dbReference type="EMBL" id="MCB6520323.1"/>
    </source>
</evidence>
<evidence type="ECO:0000259" key="8">
    <source>
        <dbReference type="Pfam" id="PF13734"/>
    </source>
</evidence>
<dbReference type="Pfam" id="PF01640">
    <property type="entry name" value="Peptidase_C10"/>
    <property type="match status" value="1"/>
</dbReference>
<organism evidence="9 11">
    <name type="scientific">Parabacteroides distasonis</name>
    <dbReference type="NCBI Taxonomy" id="823"/>
    <lineage>
        <taxon>Bacteria</taxon>
        <taxon>Pseudomonadati</taxon>
        <taxon>Bacteroidota</taxon>
        <taxon>Bacteroidia</taxon>
        <taxon>Bacteroidales</taxon>
        <taxon>Tannerellaceae</taxon>
        <taxon>Parabacteroides</taxon>
    </lineage>
</organism>
<dbReference type="InterPro" id="IPR000200">
    <property type="entry name" value="Peptidase_C10"/>
</dbReference>
<evidence type="ECO:0000313" key="11">
    <source>
        <dbReference type="Proteomes" id="UP001198806"/>
    </source>
</evidence>
<feature type="active site" description="Nucleophile" evidence="6">
    <location>
        <position position="192"/>
    </location>
</feature>
<protein>
    <submittedName>
        <fullName evidence="9">C10 family peptidase</fullName>
    </submittedName>
</protein>
<sequence length="1656" mass="179712">MRKQFLLMLVLCLTASLTWAERIDVATARKVAGSVAQREGVTSGLRSASDLSLVYAAAPGQSGSALRSGTMEGSADYFVFNFPGEKGFAIVAGDDRVRPVLGYSDKGSFDPDKLPENLRGMLAYYQDQITWANDKGIEATPDIAAEWNQLMSGTALRAAGEKVLLETANWSQGEPYNRQTPTIKGKHTVTGCVATAMGIIMKYHEYPIRAVNPPEYNYYSIDGYYSGHKLSYGDYDWGNMLSSYKGGGYNDAQADAVAELLYHCGANVEMNYSVSASGTQTSRVALALSEVFGYSPSIRYLQKEAYRWDEWKDMLRKELDLGYPMIYDGQSSSGGHAFVCDGYSEDGTFHINWGWDGYSNGYFVLSTLDAEGDGNGYSDGQAVLLEIRPEQSGEEYFIRPYLIRANYSKSGNNASVSFDMKYYALKDHVFYLELGVIGQDGAIVQKPTDPLARNFQAYVGGWREYTGYSATMTLSSDLSDGQRIALLCSADGSNWEVMRALETIPTGIDNNGVIDPVPDDPNDPEQPMNADINWNGFDKEFLSVSGLDNTKYNYSNTQGISYSLTNAKDNVIIRYTLKGYTDWVGKLDIYTGEDYTLAGANKGDKVTIDANGSFEVSVLLKQIKNGAYVNYLKVLSDKAGELTYDIQVFSESDRNKPAFERSGNKMLFLDNMTGTFDKIPIRGTVNQEIPFAIRFTDVARALSGKPLKLSMSIQGAKEGQIQLFDAQGKEILLEAASGNDSYLSTTENISIGTLAENTPYSFKLKSHTLFQESNAPYLYITPYVDDKEVPCLPDVPKIIIDPTTVKTYTVTLNSSSLKLANTQNVIEEGKKFTGQLLCDKAGYRLPASIKVTMGGTELVAGTGYTYDSSNGWIHIPAVIGDVVITANAEPIPAVTYMIKASELIGATSDIPEGGLSVKENSECTIKLTAKPGYLIKKTDVIIKTDKTLQEGEDYTYTEAADYKSGTVKIHAVTADMELFVYADPEPNSFTITGKLTNLTADKDIVKGVPVKENETFEFTLKPATDYRLPEDITVTPSTIKYTYDSKTGKVVIEKVTENITITATAIDDHHFNVILKPGEGVVATPNAIEQLFTVGEKAAFNVVFAAAEGYTYDGSIAVKMGDKTLTAGTDYTYEKQTGAFALLKGIDATLTISTPKGVKKQYTVKVTATSLTPMDVPENVAHGDPLSFNLVPDEGYDLPEAIVVKMGGKALAAATDYTYNKATGEVSIAKVTENVEVTAVAVAKTYEVKLNLTNLTSDFVSGTKVTHGKSLDIQLTAPADYKLPQAVTVLMNGKPAEHTYQNGKISITKVLGPIEITAKANKLYPVTENAEGVTIEGTENVEEGETFTAELEPNTGYHLPYAISVVMNGRLLSAGEYSYDNVSGKIEIPNVSGPLSISVKGVKEGHFEVVLNLVNLSSEPASFEPQAKDAKIELTLKPSSGYELPSGITVKMGNAPLATGTDYAYDRSTGKFTLEKITGTLVITANGSRIPEPEPEPEPTPTTYTVTLPVVEGATISASGSTTVTEGSSLSFTVEVKAGYNADNMVVKANGTTLTADANGRYTVANIRSNVVVTVTGIVKGDDPTANEEIEAGELRVWASGSRLFIRTPEAERAYVVTFDGRVYKTLSLSAGEYSEQMPQGSYIIQIGKQSYKLNF</sequence>
<keyword evidence="10" id="KW-0614">Plasmid</keyword>
<geneLocation type="plasmid" evidence="10 12">
    <name>unnamed</name>
</geneLocation>
<evidence type="ECO:0000256" key="2">
    <source>
        <dbReference type="ARBA" id="ARBA00022670"/>
    </source>
</evidence>
<evidence type="ECO:0000256" key="3">
    <source>
        <dbReference type="ARBA" id="ARBA00022729"/>
    </source>
</evidence>
<dbReference type="GO" id="GO:0006508">
    <property type="term" value="P:proteolysis"/>
    <property type="evidence" value="ECO:0007669"/>
    <property type="project" value="UniProtKB-KW"/>
</dbReference>
<accession>A0AAP2VN26</accession>
<dbReference type="InterPro" id="IPR044934">
    <property type="entry name" value="Streptopain_sf"/>
</dbReference>
<dbReference type="PRINTS" id="PR00797">
    <property type="entry name" value="STREPTOPAIN"/>
</dbReference>
<evidence type="ECO:0000256" key="6">
    <source>
        <dbReference type="PIRSR" id="PIRSR600200-1"/>
    </source>
</evidence>
<feature type="active site" description="Proton acceptor" evidence="6">
    <location>
        <position position="336"/>
    </location>
</feature>
<evidence type="ECO:0000256" key="7">
    <source>
        <dbReference type="SAM" id="SignalP"/>
    </source>
</evidence>
<reference evidence="9" key="1">
    <citation type="submission" date="2021-10" db="EMBL/GenBank/DDBJ databases">
        <title>Collection of gut derived symbiotic bacterial strains cultured from healthy donors.</title>
        <authorList>
            <person name="Lin H."/>
            <person name="Littmann E."/>
            <person name="Kohout C."/>
            <person name="Pamer E.G."/>
        </authorList>
    </citation>
    <scope>NUCLEOTIDE SEQUENCE</scope>
    <source>
        <strain evidence="9">DFI.2.94</strain>
    </source>
</reference>
<evidence type="ECO:0000313" key="12">
    <source>
        <dbReference type="Proteomes" id="UP001221009"/>
    </source>
</evidence>
<reference evidence="10" key="2">
    <citation type="submission" date="2023-03" db="EMBL/GenBank/DDBJ databases">
        <title>Parabacteroides distasonis, a bacteria resistant against UC.</title>
        <authorList>
            <person name="Dai W."/>
        </authorList>
    </citation>
    <scope>NUCLEOTIDE SEQUENCE</scope>
    <source>
        <strain evidence="10">F1-28</strain>
        <plasmid evidence="10">unnamed</plasmid>
    </source>
</reference>
<dbReference type="SUPFAM" id="SSF54001">
    <property type="entry name" value="Cysteine proteinases"/>
    <property type="match status" value="1"/>
</dbReference>
<feature type="chain" id="PRO_5042796755" evidence="7">
    <location>
        <begin position="21"/>
        <end position="1656"/>
    </location>
</feature>
<evidence type="ECO:0000256" key="4">
    <source>
        <dbReference type="ARBA" id="ARBA00022801"/>
    </source>
</evidence>
<dbReference type="Proteomes" id="UP001221009">
    <property type="component" value="Plasmid unnamed"/>
</dbReference>
<proteinExistence type="inferred from homology"/>
<evidence type="ECO:0000256" key="1">
    <source>
        <dbReference type="ARBA" id="ARBA00009693"/>
    </source>
</evidence>
<gene>
    <name evidence="9" type="ORF">LI194_21315</name>
    <name evidence="10" type="ORF">P2T59_22615</name>
</gene>
<evidence type="ECO:0000256" key="5">
    <source>
        <dbReference type="ARBA" id="ARBA00022807"/>
    </source>
</evidence>
<dbReference type="EMBL" id="CP120354">
    <property type="protein sequence ID" value="WET66777.1"/>
    <property type="molecule type" value="Genomic_DNA"/>
</dbReference>
<dbReference type="InterPro" id="IPR025896">
    <property type="entry name" value="Spi_Prtas-inh"/>
</dbReference>
<dbReference type="Gene3D" id="3.90.70.50">
    <property type="entry name" value="Peptidase C10, streptopain"/>
    <property type="match status" value="1"/>
</dbReference>
<feature type="domain" description="Spi protease inhibitor" evidence="8">
    <location>
        <begin position="22"/>
        <end position="129"/>
    </location>
</feature>
<comment type="similarity">
    <text evidence="1">Belongs to the peptidase C10 family.</text>
</comment>
<keyword evidence="3 7" id="KW-0732">Signal</keyword>
<feature type="signal peptide" evidence="7">
    <location>
        <begin position="1"/>
        <end position="20"/>
    </location>
</feature>
<dbReference type="Proteomes" id="UP001198806">
    <property type="component" value="Unassembled WGS sequence"/>
</dbReference>
<dbReference type="InterPro" id="IPR038765">
    <property type="entry name" value="Papain-like_cys_pep_sf"/>
</dbReference>
<keyword evidence="5" id="KW-0788">Thiol protease</keyword>